<gene>
    <name evidence="1" type="ORF">HGM15179_000453</name>
</gene>
<keyword evidence="2" id="KW-1185">Reference proteome</keyword>
<reference evidence="1" key="1">
    <citation type="submission" date="2019-04" db="EMBL/GenBank/DDBJ databases">
        <title>Genome assembly of Zosterops borbonicus 15179.</title>
        <authorList>
            <person name="Leroy T."/>
            <person name="Anselmetti Y."/>
            <person name="Tilak M.-K."/>
            <person name="Nabholz B."/>
        </authorList>
    </citation>
    <scope>NUCLEOTIDE SEQUENCE</scope>
    <source>
        <strain evidence="1">HGM_15179</strain>
        <tissue evidence="1">Muscle</tissue>
    </source>
</reference>
<organism evidence="1 2">
    <name type="scientific">Zosterops borbonicus</name>
    <dbReference type="NCBI Taxonomy" id="364589"/>
    <lineage>
        <taxon>Eukaryota</taxon>
        <taxon>Metazoa</taxon>
        <taxon>Chordata</taxon>
        <taxon>Craniata</taxon>
        <taxon>Vertebrata</taxon>
        <taxon>Euteleostomi</taxon>
        <taxon>Archelosauria</taxon>
        <taxon>Archosauria</taxon>
        <taxon>Dinosauria</taxon>
        <taxon>Saurischia</taxon>
        <taxon>Theropoda</taxon>
        <taxon>Coelurosauria</taxon>
        <taxon>Aves</taxon>
        <taxon>Neognathae</taxon>
        <taxon>Neoaves</taxon>
        <taxon>Telluraves</taxon>
        <taxon>Australaves</taxon>
        <taxon>Passeriformes</taxon>
        <taxon>Sylvioidea</taxon>
        <taxon>Zosteropidae</taxon>
        <taxon>Zosterops</taxon>
    </lineage>
</organism>
<name>A0A8K1GXL4_9PASS</name>
<protein>
    <submittedName>
        <fullName evidence="1">Uncharacterized protein</fullName>
    </submittedName>
</protein>
<evidence type="ECO:0000313" key="1">
    <source>
        <dbReference type="EMBL" id="TRZ26682.1"/>
    </source>
</evidence>
<accession>A0A8K1GXL4</accession>
<evidence type="ECO:0000313" key="2">
    <source>
        <dbReference type="Proteomes" id="UP000796761"/>
    </source>
</evidence>
<dbReference type="AlphaFoldDB" id="A0A8K1GXL4"/>
<sequence length="89" mass="10423">MAQSWYVQLISPEEDLIIMQEKLDDLVEQQNRNSMKFNNPKCKIMPLKTNHQNFCCGKGVPELQEGEMNKLIDHRMAIRSSMLYGYENS</sequence>
<comment type="caution">
    <text evidence="1">The sequence shown here is derived from an EMBL/GenBank/DDBJ whole genome shotgun (WGS) entry which is preliminary data.</text>
</comment>
<dbReference type="EMBL" id="SWJQ01000007">
    <property type="protein sequence ID" value="TRZ26682.1"/>
    <property type="molecule type" value="Genomic_DNA"/>
</dbReference>
<proteinExistence type="predicted"/>
<dbReference type="Proteomes" id="UP000796761">
    <property type="component" value="Unassembled WGS sequence"/>
</dbReference>